<keyword evidence="2" id="KW-1185">Reference proteome</keyword>
<evidence type="ECO:0000313" key="1">
    <source>
        <dbReference type="EMBL" id="MBP1931465.1"/>
    </source>
</evidence>
<evidence type="ECO:0000313" key="2">
    <source>
        <dbReference type="Proteomes" id="UP001519343"/>
    </source>
</evidence>
<organism evidence="1 2">
    <name type="scientific">Ammoniphilus resinae</name>
    <dbReference type="NCBI Taxonomy" id="861532"/>
    <lineage>
        <taxon>Bacteria</taxon>
        <taxon>Bacillati</taxon>
        <taxon>Bacillota</taxon>
        <taxon>Bacilli</taxon>
        <taxon>Bacillales</taxon>
        <taxon>Paenibacillaceae</taxon>
        <taxon>Aneurinibacillus group</taxon>
        <taxon>Ammoniphilus</taxon>
    </lineage>
</organism>
<dbReference type="EMBL" id="JAGGKT010000003">
    <property type="protein sequence ID" value="MBP1931465.1"/>
    <property type="molecule type" value="Genomic_DNA"/>
</dbReference>
<reference evidence="1 2" key="1">
    <citation type="submission" date="2021-03" db="EMBL/GenBank/DDBJ databases">
        <title>Genomic Encyclopedia of Type Strains, Phase IV (KMG-IV): sequencing the most valuable type-strain genomes for metagenomic binning, comparative biology and taxonomic classification.</title>
        <authorList>
            <person name="Goeker M."/>
        </authorList>
    </citation>
    <scope>NUCLEOTIDE SEQUENCE [LARGE SCALE GENOMIC DNA]</scope>
    <source>
        <strain evidence="1 2">DSM 24738</strain>
    </source>
</reference>
<protein>
    <submittedName>
        <fullName evidence="1">Uncharacterized protein</fullName>
    </submittedName>
</protein>
<dbReference type="RefSeq" id="WP_209809566.1">
    <property type="nucleotide sequence ID" value="NZ_JAGGKT010000003.1"/>
</dbReference>
<sequence>MKMIGESGSKTHFIKALAEAKIGRLEDFVRERKGELKQIARQDYSDQTTLLLDMIREIIPECQEVKVKVASDQVVLMNCSITKNLDYSFKMYLNRSPKEITAMLIIQVVLPYTLDLWEQLEKGRGEKEGPKCLV</sequence>
<proteinExistence type="predicted"/>
<accession>A0ABS4GNL7</accession>
<comment type="caution">
    <text evidence="1">The sequence shown here is derived from an EMBL/GenBank/DDBJ whole genome shotgun (WGS) entry which is preliminary data.</text>
</comment>
<dbReference type="Proteomes" id="UP001519343">
    <property type="component" value="Unassembled WGS sequence"/>
</dbReference>
<gene>
    <name evidence="1" type="ORF">J2Z37_001466</name>
</gene>
<name>A0ABS4GNL7_9BACL</name>